<evidence type="ECO:0000256" key="3">
    <source>
        <dbReference type="ARBA" id="ARBA00022556"/>
    </source>
</evidence>
<evidence type="ECO:0000256" key="7">
    <source>
        <dbReference type="ARBA" id="ARBA00023315"/>
    </source>
</evidence>
<evidence type="ECO:0000256" key="1">
    <source>
        <dbReference type="ARBA" id="ARBA00022490"/>
    </source>
</evidence>
<dbReference type="AlphaFoldDB" id="A0A220VCW2"/>
<protein>
    <recommendedName>
        <fullName evidence="8">Acyl-[acyl-carrier-protein]--UDP-N-acetylglucosamine O-acyltransferase</fullName>
        <shortName evidence="8">UDP-N-acetylglucosamine acyltransferase</shortName>
        <ecNumber evidence="8">2.3.1.129</ecNumber>
    </recommendedName>
</protein>
<dbReference type="InterPro" id="IPR010137">
    <property type="entry name" value="Lipid_A_LpxA"/>
</dbReference>
<dbReference type="GO" id="GO:0016020">
    <property type="term" value="C:membrane"/>
    <property type="evidence" value="ECO:0007669"/>
    <property type="project" value="GOC"/>
</dbReference>
<dbReference type="NCBIfam" id="TIGR01852">
    <property type="entry name" value="lipid_A_lpxA"/>
    <property type="match status" value="1"/>
</dbReference>
<dbReference type="PROSITE" id="PS00101">
    <property type="entry name" value="HEXAPEP_TRANSFERASES"/>
    <property type="match status" value="1"/>
</dbReference>
<name>A0A220VCW2_9GAMM</name>
<dbReference type="OrthoDB" id="9807278at2"/>
<dbReference type="UniPathway" id="UPA00359">
    <property type="reaction ID" value="UER00477"/>
</dbReference>
<organism evidence="10 11">
    <name type="scientific">Paraphotobacterium marinum</name>
    <dbReference type="NCBI Taxonomy" id="1755811"/>
    <lineage>
        <taxon>Bacteria</taxon>
        <taxon>Pseudomonadati</taxon>
        <taxon>Pseudomonadota</taxon>
        <taxon>Gammaproteobacteria</taxon>
        <taxon>Vibrionales</taxon>
        <taxon>Vibrionaceae</taxon>
        <taxon>Paraphotobacterium</taxon>
    </lineage>
</organism>
<dbReference type="NCBIfam" id="NF003657">
    <property type="entry name" value="PRK05289.1"/>
    <property type="match status" value="1"/>
</dbReference>
<dbReference type="InterPro" id="IPR029098">
    <property type="entry name" value="Acetyltransf_C"/>
</dbReference>
<comment type="subunit">
    <text evidence="8">Homotrimer.</text>
</comment>
<dbReference type="PANTHER" id="PTHR43480:SF1">
    <property type="entry name" value="ACYL-[ACYL-CARRIER-PROTEIN]--UDP-N-ACETYLGLUCOSAMINE O-ACYLTRANSFERASE, MITOCHONDRIAL-RELATED"/>
    <property type="match status" value="1"/>
</dbReference>
<dbReference type="InterPro" id="IPR018357">
    <property type="entry name" value="Hexapep_transf_CS"/>
</dbReference>
<feature type="domain" description="UDP N-acetylglucosamine O-acyltransferase C-terminal" evidence="9">
    <location>
        <begin position="180"/>
        <end position="263"/>
    </location>
</feature>
<dbReference type="PIRSF" id="PIRSF000456">
    <property type="entry name" value="UDP-GlcNAc_acltr"/>
    <property type="match status" value="1"/>
</dbReference>
<dbReference type="PANTHER" id="PTHR43480">
    <property type="entry name" value="ACYL-[ACYL-CARRIER-PROTEIN]--UDP-N-ACETYLGLUCOSAMINE O-ACYLTRANSFERASE"/>
    <property type="match status" value="1"/>
</dbReference>
<keyword evidence="6 8" id="KW-0443">Lipid metabolism</keyword>
<dbReference type="Pfam" id="PF00132">
    <property type="entry name" value="Hexapep"/>
    <property type="match status" value="2"/>
</dbReference>
<dbReference type="HAMAP" id="MF_00387">
    <property type="entry name" value="LpxA"/>
    <property type="match status" value="1"/>
</dbReference>
<dbReference type="InterPro" id="IPR001451">
    <property type="entry name" value="Hexapep"/>
</dbReference>
<gene>
    <name evidence="8" type="primary">lpxA</name>
    <name evidence="10" type="ORF">CF386_01365</name>
</gene>
<comment type="similarity">
    <text evidence="8">Belongs to the transferase hexapeptide repeat family. LpxA subfamily.</text>
</comment>
<evidence type="ECO:0000313" key="10">
    <source>
        <dbReference type="EMBL" id="ASK77813.1"/>
    </source>
</evidence>
<keyword evidence="11" id="KW-1185">Reference proteome</keyword>
<dbReference type="CDD" id="cd03351">
    <property type="entry name" value="LbH_UDP-GlcNAc_AT"/>
    <property type="match status" value="1"/>
</dbReference>
<keyword evidence="4 8" id="KW-0808">Transferase</keyword>
<dbReference type="RefSeq" id="WP_089072723.1">
    <property type="nucleotide sequence ID" value="NZ_CBCSAM010000015.1"/>
</dbReference>
<evidence type="ECO:0000256" key="2">
    <source>
        <dbReference type="ARBA" id="ARBA00022516"/>
    </source>
</evidence>
<reference evidence="10 11" key="1">
    <citation type="journal article" date="2016" name="Int. J. Syst. Evol. Microbiol.">
        <title>Paraphotobacterium marinum gen. nov., sp. nov., a member of the family Vibrionaceae, isolated from surface seawater.</title>
        <authorList>
            <person name="Huang Z."/>
            <person name="Dong C."/>
            <person name="Shao Z."/>
        </authorList>
    </citation>
    <scope>NUCLEOTIDE SEQUENCE [LARGE SCALE GENOMIC DNA]</scope>
    <source>
        <strain evidence="10 11">NSCS20N07D</strain>
    </source>
</reference>
<comment type="pathway">
    <text evidence="8">Glycolipid biosynthesis; lipid IV(A) biosynthesis; lipid IV(A) from (3R)-3-hydroxytetradecanoyl-[acyl-carrier-protein] and UDP-N-acetyl-alpha-D-glucosamine: step 1/6.</text>
</comment>
<dbReference type="GO" id="GO:0008780">
    <property type="term" value="F:acyl-[acyl-carrier-protein]-UDP-N-acetylglucosamine O-acyltransferase activity"/>
    <property type="evidence" value="ECO:0007669"/>
    <property type="project" value="UniProtKB-UniRule"/>
</dbReference>
<evidence type="ECO:0000313" key="11">
    <source>
        <dbReference type="Proteomes" id="UP000242175"/>
    </source>
</evidence>
<comment type="subcellular location">
    <subcellularLocation>
        <location evidence="8">Cytoplasm</location>
    </subcellularLocation>
</comment>
<dbReference type="EC" id="2.3.1.129" evidence="8"/>
<dbReference type="GO" id="GO:0005737">
    <property type="term" value="C:cytoplasm"/>
    <property type="evidence" value="ECO:0007669"/>
    <property type="project" value="UniProtKB-SubCell"/>
</dbReference>
<evidence type="ECO:0000256" key="6">
    <source>
        <dbReference type="ARBA" id="ARBA00023098"/>
    </source>
</evidence>
<keyword evidence="2 8" id="KW-0444">Lipid biosynthesis</keyword>
<dbReference type="SUPFAM" id="SSF51161">
    <property type="entry name" value="Trimeric LpxA-like enzymes"/>
    <property type="match status" value="1"/>
</dbReference>
<evidence type="ECO:0000256" key="5">
    <source>
        <dbReference type="ARBA" id="ARBA00022737"/>
    </source>
</evidence>
<comment type="catalytic activity">
    <reaction evidence="8">
        <text>a (3R)-hydroxyacyl-[ACP] + UDP-N-acetyl-alpha-D-glucosamine = a UDP-3-O-[(3R)-3-hydroxyacyl]-N-acetyl-alpha-D-glucosamine + holo-[ACP]</text>
        <dbReference type="Rhea" id="RHEA:67812"/>
        <dbReference type="Rhea" id="RHEA-COMP:9685"/>
        <dbReference type="Rhea" id="RHEA-COMP:9945"/>
        <dbReference type="ChEBI" id="CHEBI:57705"/>
        <dbReference type="ChEBI" id="CHEBI:64479"/>
        <dbReference type="ChEBI" id="CHEBI:78827"/>
        <dbReference type="ChEBI" id="CHEBI:173225"/>
        <dbReference type="EC" id="2.3.1.129"/>
    </reaction>
</comment>
<dbReference type="Gene3D" id="2.160.10.10">
    <property type="entry name" value="Hexapeptide repeat proteins"/>
    <property type="match status" value="1"/>
</dbReference>
<keyword evidence="5 8" id="KW-0677">Repeat</keyword>
<dbReference type="Proteomes" id="UP000242175">
    <property type="component" value="Chromosome large"/>
</dbReference>
<keyword evidence="7 8" id="KW-0012">Acyltransferase</keyword>
<dbReference type="InterPro" id="IPR011004">
    <property type="entry name" value="Trimer_LpxA-like_sf"/>
</dbReference>
<evidence type="ECO:0000256" key="8">
    <source>
        <dbReference type="HAMAP-Rule" id="MF_00387"/>
    </source>
</evidence>
<keyword evidence="3 8" id="KW-0441">Lipid A biosynthesis</keyword>
<dbReference type="KEGG" id="pmai:CF386_01365"/>
<dbReference type="Pfam" id="PF13720">
    <property type="entry name" value="Acetyltransf_11"/>
    <property type="match status" value="1"/>
</dbReference>
<dbReference type="InterPro" id="IPR037157">
    <property type="entry name" value="Acetyltransf_C_sf"/>
</dbReference>
<evidence type="ECO:0000259" key="9">
    <source>
        <dbReference type="Pfam" id="PF13720"/>
    </source>
</evidence>
<accession>A0A220VCW2</accession>
<proteinExistence type="inferred from homology"/>
<evidence type="ECO:0000256" key="4">
    <source>
        <dbReference type="ARBA" id="ARBA00022679"/>
    </source>
</evidence>
<keyword evidence="1 8" id="KW-0963">Cytoplasm</keyword>
<dbReference type="GO" id="GO:0009245">
    <property type="term" value="P:lipid A biosynthetic process"/>
    <property type="evidence" value="ECO:0007669"/>
    <property type="project" value="UniProtKB-UniRule"/>
</dbReference>
<dbReference type="Gene3D" id="1.20.1180.10">
    <property type="entry name" value="Udp N-acetylglucosamine O-acyltransferase, C-terminal domain"/>
    <property type="match status" value="1"/>
</dbReference>
<sequence>MIHESANIHPSSIIEDGAIVGPNCKIGPFCVIGKNVRLDSGNILHSHIVINGHTKIGKNNEFFQFCSIGEVNQDKKYKNEATELIVGNGNTFHECCTVHRGTIQDNGKTIVGDNNWIMAYVHIGHDAVIGNNTVMANNVTLAGHINVGDHAYIGGCSAIHQFCRIGAYAAIAGGALIEKDVPPFIFAQGDRKNQVRGVHEVSAKRSGNFTEEDLHAIKGVYKLIYKSDKLLKDIIPEIEEKAKDNAVLTPFVTFFQESKRGLVR</sequence>
<comment type="function">
    <text evidence="8">Involved in the biosynthesis of lipid A, a phosphorylated glycolipid that anchors the lipopolysaccharide to the outer membrane of the cell.</text>
</comment>
<dbReference type="EMBL" id="CP022355">
    <property type="protein sequence ID" value="ASK77813.1"/>
    <property type="molecule type" value="Genomic_DNA"/>
</dbReference>